<reference evidence="1 2" key="1">
    <citation type="submission" date="2014-04" db="EMBL/GenBank/DDBJ databases">
        <authorList>
            <consortium name="DOE Joint Genome Institute"/>
            <person name="Kuo A."/>
            <person name="Kohler A."/>
            <person name="Nagy L.G."/>
            <person name="Floudas D."/>
            <person name="Copeland A."/>
            <person name="Barry K.W."/>
            <person name="Cichocki N."/>
            <person name="Veneault-Fourrey C."/>
            <person name="LaButti K."/>
            <person name="Lindquist E.A."/>
            <person name="Lipzen A."/>
            <person name="Lundell T."/>
            <person name="Morin E."/>
            <person name="Murat C."/>
            <person name="Sun H."/>
            <person name="Tunlid A."/>
            <person name="Henrissat B."/>
            <person name="Grigoriev I.V."/>
            <person name="Hibbett D.S."/>
            <person name="Martin F."/>
            <person name="Nordberg H.P."/>
            <person name="Cantor M.N."/>
            <person name="Hua S.X."/>
        </authorList>
    </citation>
    <scope>NUCLEOTIDE SEQUENCE [LARGE SCALE GENOMIC DNA]</scope>
    <source>
        <strain evidence="1 2">Foug A</strain>
    </source>
</reference>
<dbReference type="InParanoid" id="A0A0C2ZKH9"/>
<organism evidence="1 2">
    <name type="scientific">Scleroderma citrinum Foug A</name>
    <dbReference type="NCBI Taxonomy" id="1036808"/>
    <lineage>
        <taxon>Eukaryota</taxon>
        <taxon>Fungi</taxon>
        <taxon>Dikarya</taxon>
        <taxon>Basidiomycota</taxon>
        <taxon>Agaricomycotina</taxon>
        <taxon>Agaricomycetes</taxon>
        <taxon>Agaricomycetidae</taxon>
        <taxon>Boletales</taxon>
        <taxon>Sclerodermatineae</taxon>
        <taxon>Sclerodermataceae</taxon>
        <taxon>Scleroderma</taxon>
    </lineage>
</organism>
<gene>
    <name evidence="1" type="ORF">SCLCIDRAFT_1223151</name>
</gene>
<evidence type="ECO:0000313" key="2">
    <source>
        <dbReference type="Proteomes" id="UP000053989"/>
    </source>
</evidence>
<evidence type="ECO:0000313" key="1">
    <source>
        <dbReference type="EMBL" id="KIM53152.1"/>
    </source>
</evidence>
<proteinExistence type="predicted"/>
<keyword evidence="2" id="KW-1185">Reference proteome</keyword>
<reference evidence="2" key="2">
    <citation type="submission" date="2015-01" db="EMBL/GenBank/DDBJ databases">
        <title>Evolutionary Origins and Diversification of the Mycorrhizal Mutualists.</title>
        <authorList>
            <consortium name="DOE Joint Genome Institute"/>
            <consortium name="Mycorrhizal Genomics Consortium"/>
            <person name="Kohler A."/>
            <person name="Kuo A."/>
            <person name="Nagy L.G."/>
            <person name="Floudas D."/>
            <person name="Copeland A."/>
            <person name="Barry K.W."/>
            <person name="Cichocki N."/>
            <person name="Veneault-Fourrey C."/>
            <person name="LaButti K."/>
            <person name="Lindquist E.A."/>
            <person name="Lipzen A."/>
            <person name="Lundell T."/>
            <person name="Morin E."/>
            <person name="Murat C."/>
            <person name="Riley R."/>
            <person name="Ohm R."/>
            <person name="Sun H."/>
            <person name="Tunlid A."/>
            <person name="Henrissat B."/>
            <person name="Grigoriev I.V."/>
            <person name="Hibbett D.S."/>
            <person name="Martin F."/>
        </authorList>
    </citation>
    <scope>NUCLEOTIDE SEQUENCE [LARGE SCALE GENOMIC DNA]</scope>
    <source>
        <strain evidence="2">Foug A</strain>
    </source>
</reference>
<accession>A0A0C2ZKH9</accession>
<sequence>MLSCEYLMSTGFNTPNARPGHRRCIWVTWELHDAFRTTTPNGLWTFQCRESQIANYVRSSKRLSCLNADRARVSEMSRDRAYAKRVRALGGQSGNF</sequence>
<dbReference type="AlphaFoldDB" id="A0A0C2ZKH9"/>
<dbReference type="HOGENOM" id="CLU_2365391_0_0_1"/>
<feature type="non-terminal residue" evidence="1">
    <location>
        <position position="96"/>
    </location>
</feature>
<dbReference type="Proteomes" id="UP000053989">
    <property type="component" value="Unassembled WGS sequence"/>
</dbReference>
<name>A0A0C2ZKH9_9AGAM</name>
<protein>
    <submittedName>
        <fullName evidence="1">Uncharacterized protein</fullName>
    </submittedName>
</protein>
<dbReference type="EMBL" id="KN822189">
    <property type="protein sequence ID" value="KIM53152.1"/>
    <property type="molecule type" value="Genomic_DNA"/>
</dbReference>